<accession>A0A6G5QJL6</accession>
<reference evidence="1 2" key="1">
    <citation type="submission" date="2016-07" db="EMBL/GenBank/DDBJ databases">
        <title>Comparative genomics of the Campylobacter concisus group.</title>
        <authorList>
            <person name="Miller W.G."/>
            <person name="Yee E."/>
            <person name="Chapman M.H."/>
            <person name="Huynh S."/>
            <person name="Bono J.L."/>
            <person name="On S.L.W."/>
            <person name="StLeger J."/>
            <person name="Foster G."/>
            <person name="Parker C.T."/>
        </authorList>
    </citation>
    <scope>NUCLEOTIDE SEQUENCE [LARGE SCALE GENOMIC DNA]</scope>
    <source>
        <strain evidence="1 2">ATCC 33238</strain>
    </source>
</reference>
<sequence>MRPVNKASTRDPIYQIYKIYDFATCALLPLEQKVKTLMLKRYLGCLSKFETEPGEQNLRFTATSASFFAHVLSAKFTFAAPSQICIKFTAELAV</sequence>
<protein>
    <submittedName>
        <fullName evidence="1">Uncharacterized protein</fullName>
    </submittedName>
</protein>
<dbReference type="AlphaFoldDB" id="A0A6G5QJL6"/>
<evidence type="ECO:0000313" key="1">
    <source>
        <dbReference type="EMBL" id="QCD45819.1"/>
    </source>
</evidence>
<dbReference type="EMBL" id="CP012543">
    <property type="protein sequence ID" value="QCD45819.1"/>
    <property type="molecule type" value="Genomic_DNA"/>
</dbReference>
<organism evidence="1 2">
    <name type="scientific">Campylobacter rectus</name>
    <name type="common">Wolinella recta</name>
    <dbReference type="NCBI Taxonomy" id="203"/>
    <lineage>
        <taxon>Bacteria</taxon>
        <taxon>Pseudomonadati</taxon>
        <taxon>Campylobacterota</taxon>
        <taxon>Epsilonproteobacteria</taxon>
        <taxon>Campylobacterales</taxon>
        <taxon>Campylobacteraceae</taxon>
        <taxon>Campylobacter</taxon>
    </lineage>
</organism>
<dbReference type="RefSeq" id="WP_039887643.1">
    <property type="nucleotide sequence ID" value="NZ_CP012543.1"/>
</dbReference>
<proteinExistence type="predicted"/>
<evidence type="ECO:0000313" key="2">
    <source>
        <dbReference type="Proteomes" id="UP000502377"/>
    </source>
</evidence>
<name>A0A6G5QJL6_CAMRE</name>
<dbReference type="Proteomes" id="UP000502377">
    <property type="component" value="Chromosome"/>
</dbReference>
<gene>
    <name evidence="1" type="ORF">CRECT_0109</name>
</gene>
<dbReference type="KEGG" id="crx:CRECT_0109"/>